<gene>
    <name evidence="1" type="ORF">DU428_11890</name>
</gene>
<protein>
    <recommendedName>
        <fullName evidence="3">Lipoprotein</fullName>
    </recommendedName>
</protein>
<evidence type="ECO:0000313" key="2">
    <source>
        <dbReference type="Proteomes" id="UP000252249"/>
    </source>
</evidence>
<dbReference type="AlphaFoldDB" id="A0A368P156"/>
<dbReference type="OrthoDB" id="1190041at2"/>
<dbReference type="EMBL" id="QPIG01000005">
    <property type="protein sequence ID" value="RCU56587.1"/>
    <property type="molecule type" value="Genomic_DNA"/>
</dbReference>
<sequence>MKKKKLKNYLKLGILLFGVSIFFIACQKEEFNVIENVKNTTTSYKVVSLNQLTKLKPIIENVKHIKPKSDILSR</sequence>
<accession>A0A368P156</accession>
<comment type="caution">
    <text evidence="1">The sequence shown here is derived from an EMBL/GenBank/DDBJ whole genome shotgun (WGS) entry which is preliminary data.</text>
</comment>
<evidence type="ECO:0000313" key="1">
    <source>
        <dbReference type="EMBL" id="RCU56587.1"/>
    </source>
</evidence>
<dbReference type="Proteomes" id="UP000252249">
    <property type="component" value="Unassembled WGS sequence"/>
</dbReference>
<evidence type="ECO:0008006" key="3">
    <source>
        <dbReference type="Google" id="ProtNLM"/>
    </source>
</evidence>
<proteinExistence type="predicted"/>
<keyword evidence="2" id="KW-1185">Reference proteome</keyword>
<dbReference type="RefSeq" id="WP_072352291.1">
    <property type="nucleotide sequence ID" value="NZ_QNRP01000007.1"/>
</dbReference>
<dbReference type="PROSITE" id="PS51257">
    <property type="entry name" value="PROKAR_LIPOPROTEIN"/>
    <property type="match status" value="1"/>
</dbReference>
<name>A0A368P156_9FLAO</name>
<reference evidence="1 2" key="1">
    <citation type="submission" date="2018-07" db="EMBL/GenBank/DDBJ databases">
        <title>Oceanihabitans testaceum sp. nov., isolated from marine sediment.</title>
        <authorList>
            <person name="Li C.-M."/>
        </authorList>
    </citation>
    <scope>NUCLEOTIDE SEQUENCE [LARGE SCALE GENOMIC DNA]</scope>
    <source>
        <strain evidence="1 2">S9-10</strain>
    </source>
</reference>
<organism evidence="1 2">
    <name type="scientific">Oceanihabitans sediminis</name>
    <dbReference type="NCBI Taxonomy" id="1812012"/>
    <lineage>
        <taxon>Bacteria</taxon>
        <taxon>Pseudomonadati</taxon>
        <taxon>Bacteroidota</taxon>
        <taxon>Flavobacteriia</taxon>
        <taxon>Flavobacteriales</taxon>
        <taxon>Flavobacteriaceae</taxon>
        <taxon>Oceanihabitans</taxon>
    </lineage>
</organism>